<evidence type="ECO:0000313" key="1">
    <source>
        <dbReference type="EMBL" id="KOB66657.1"/>
    </source>
</evidence>
<comment type="caution">
    <text evidence="1">The sequence shown here is derived from an EMBL/GenBank/DDBJ whole genome shotgun (WGS) entry which is preliminary data.</text>
</comment>
<reference evidence="1 2" key="1">
    <citation type="journal article" date="2015" name="Genome Biol. Evol.">
        <title>The genome of winter moth (Operophtera brumata) provides a genomic perspective on sexual dimorphism and phenology.</title>
        <authorList>
            <person name="Derks M.F."/>
            <person name="Smit S."/>
            <person name="Salis L."/>
            <person name="Schijlen E."/>
            <person name="Bossers A."/>
            <person name="Mateman C."/>
            <person name="Pijl A.S."/>
            <person name="de Ridder D."/>
            <person name="Groenen M.A."/>
            <person name="Visser M.E."/>
            <person name="Megens H.J."/>
        </authorList>
    </citation>
    <scope>NUCLEOTIDE SEQUENCE [LARGE SCALE GENOMIC DNA]</scope>
    <source>
        <strain evidence="1">WM2013NL</strain>
        <tissue evidence="1">Head and thorax</tissue>
    </source>
</reference>
<dbReference type="InterPro" id="IPR010562">
    <property type="entry name" value="Haemolymph_juvenile_hormone-bd"/>
</dbReference>
<gene>
    <name evidence="1" type="ORF">OBRU01_20940</name>
</gene>
<dbReference type="EMBL" id="JTDY01005765">
    <property type="protein sequence ID" value="KOB66657.1"/>
    <property type="molecule type" value="Genomic_DNA"/>
</dbReference>
<accession>A0A0L7KTT8</accession>
<evidence type="ECO:0000313" key="2">
    <source>
        <dbReference type="Proteomes" id="UP000037510"/>
    </source>
</evidence>
<dbReference type="Proteomes" id="UP000037510">
    <property type="component" value="Unassembled WGS sequence"/>
</dbReference>
<proteinExistence type="predicted"/>
<dbReference type="AlphaFoldDB" id="A0A0L7KTT8"/>
<organism evidence="1 2">
    <name type="scientific">Operophtera brumata</name>
    <name type="common">Winter moth</name>
    <name type="synonym">Phalaena brumata</name>
    <dbReference type="NCBI Taxonomy" id="104452"/>
    <lineage>
        <taxon>Eukaryota</taxon>
        <taxon>Metazoa</taxon>
        <taxon>Ecdysozoa</taxon>
        <taxon>Arthropoda</taxon>
        <taxon>Hexapoda</taxon>
        <taxon>Insecta</taxon>
        <taxon>Pterygota</taxon>
        <taxon>Neoptera</taxon>
        <taxon>Endopterygota</taxon>
        <taxon>Lepidoptera</taxon>
        <taxon>Glossata</taxon>
        <taxon>Ditrysia</taxon>
        <taxon>Geometroidea</taxon>
        <taxon>Geometridae</taxon>
        <taxon>Larentiinae</taxon>
        <taxon>Operophtera</taxon>
    </lineage>
</organism>
<name>A0A0L7KTT8_OPEBR</name>
<sequence length="93" mass="10935">IRAISGLGYTLTLTDVYERGWTTSTVTKYKTDWDNQRIIYSQYFPEKWLEGNYEFKPGFAVIRPLINELVSTAFTHIWSASFKDFPLERFIKG</sequence>
<keyword evidence="2" id="KW-1185">Reference proteome</keyword>
<feature type="non-terminal residue" evidence="1">
    <location>
        <position position="1"/>
    </location>
</feature>
<dbReference type="Pfam" id="PF06585">
    <property type="entry name" value="JHBP"/>
    <property type="match status" value="1"/>
</dbReference>
<protein>
    <submittedName>
        <fullName evidence="1">Takeout/JHBP like protein</fullName>
    </submittedName>
</protein>